<evidence type="ECO:0000313" key="5">
    <source>
        <dbReference type="Proteomes" id="UP000594262"/>
    </source>
</evidence>
<feature type="compositionally biased region" description="Basic and acidic residues" evidence="2">
    <location>
        <begin position="978"/>
        <end position="993"/>
    </location>
</feature>
<feature type="transmembrane region" description="Helical" evidence="3">
    <location>
        <begin position="395"/>
        <end position="418"/>
    </location>
</feature>
<feature type="region of interest" description="Disordered" evidence="2">
    <location>
        <begin position="951"/>
        <end position="993"/>
    </location>
</feature>
<keyword evidence="3" id="KW-0472">Membrane</keyword>
<feature type="region of interest" description="Disordered" evidence="2">
    <location>
        <begin position="1"/>
        <end position="70"/>
    </location>
</feature>
<feature type="transmembrane region" description="Helical" evidence="3">
    <location>
        <begin position="172"/>
        <end position="192"/>
    </location>
</feature>
<feature type="transmembrane region" description="Helical" evidence="3">
    <location>
        <begin position="776"/>
        <end position="798"/>
    </location>
</feature>
<feature type="compositionally biased region" description="Polar residues" evidence="2">
    <location>
        <begin position="863"/>
        <end position="873"/>
    </location>
</feature>
<organism evidence="4 5">
    <name type="scientific">Clytia hemisphaerica</name>
    <dbReference type="NCBI Taxonomy" id="252671"/>
    <lineage>
        <taxon>Eukaryota</taxon>
        <taxon>Metazoa</taxon>
        <taxon>Cnidaria</taxon>
        <taxon>Hydrozoa</taxon>
        <taxon>Hydroidolina</taxon>
        <taxon>Leptothecata</taxon>
        <taxon>Obeliida</taxon>
        <taxon>Clytiidae</taxon>
        <taxon>Clytia</taxon>
    </lineage>
</organism>
<keyword evidence="5" id="KW-1185">Reference proteome</keyword>
<evidence type="ECO:0000256" key="1">
    <source>
        <dbReference type="SAM" id="Coils"/>
    </source>
</evidence>
<accession>A0A7M6DLV9</accession>
<name>A0A7M6DLV9_9CNID</name>
<evidence type="ECO:0000256" key="3">
    <source>
        <dbReference type="SAM" id="Phobius"/>
    </source>
</evidence>
<keyword evidence="3" id="KW-1133">Transmembrane helix</keyword>
<dbReference type="RefSeq" id="XP_066916469.1">
    <property type="nucleotide sequence ID" value="XM_067060368.1"/>
</dbReference>
<feature type="transmembrane region" description="Helical" evidence="3">
    <location>
        <begin position="459"/>
        <end position="480"/>
    </location>
</feature>
<dbReference type="EnsemblMetazoa" id="CLYHEMT015415.1">
    <property type="protein sequence ID" value="CLYHEMP015415.1"/>
    <property type="gene ID" value="CLYHEMG015415"/>
</dbReference>
<feature type="transmembrane region" description="Helical" evidence="3">
    <location>
        <begin position="356"/>
        <end position="375"/>
    </location>
</feature>
<keyword evidence="3" id="KW-0812">Transmembrane</keyword>
<proteinExistence type="predicted"/>
<protein>
    <submittedName>
        <fullName evidence="4">Uncharacterized protein</fullName>
    </submittedName>
</protein>
<feature type="transmembrane region" description="Helical" evidence="3">
    <location>
        <begin position="277"/>
        <end position="303"/>
    </location>
</feature>
<dbReference type="GeneID" id="136803637"/>
<feature type="transmembrane region" description="Helical" evidence="3">
    <location>
        <begin position="81"/>
        <end position="106"/>
    </location>
</feature>
<feature type="region of interest" description="Disordered" evidence="2">
    <location>
        <begin position="852"/>
        <end position="900"/>
    </location>
</feature>
<sequence length="1028" mass="117004">MPSAEIKTSKPGNRQEPPDNSAGKTGKGKKPGDKTVIPKKQGDKTPKKPGDKETPAKPTPKPTPMTEEEKRKLHNAILRTIILLFNVLIGPALRCFIFLCVSIQVYGGYKTIQHYQPVYDPDSKTPEFYKNVEFIAMYLREIIECLVAFALLTSLIEKSNGFLGRPVKESFFLYYEIGFTSAWTGLGFFFIITSNISDSKTIQVLLDQFCINKEDCHMDILYKVPSYTSFGLGIICMLVGIVRILLGLNRRPDPDSTLQDPSPYKQWTQITPVSTRFFLFLYFMVLISSTIFVAGFQFFMYYHTEKDIKIISNVNNIKLADDILTILTLNISHILVAGFVFLRLVKMFWYKPFKPIAYLTALLYLYSIVSFFSQLEKLQNALNHLKLSWNVHDLAVYLSMFYALFPIPYWGLFVSADFGRHDEKSTEQTVSILTLIFRLLRRILYPLKDFLSERKHWNTFLNTIAILLAISGGFTTMMSTRYEKLNISFKAKGSLQRIGDDFQEIHDKITDVANGFIIVAANLNPCLNYNTKPPHDGKSINQILTDHVTKKGRDGHDATMLQGGTSILQTLYTKGDDEFKKHCFNTVNNDLDWSGNTSKLCNNVNQVAKHNNFTMSALHNAENNSGTHPDCSNADNCLKSSDQLIPNEYTLSMNKDCEAKACGLFIAGIVGAFATSFIPFAGPGIAKGIQISLKTYKLIKQFGKVFKRVATQVKEKRKKISNLHKIFSKILESGTLVFTNNYQFYYFLVPTILLFLIAIGLGFYRRKRPNKLSKRLFIMFFLLLGVVCGIMTYLSWVFTDLMREVLKPFDTLLAVEVKEMKGMTMIKGGYLMATLSCLFFIVSAIMSRDEPMEQRKRRLPTDPETQSLPLEQADQQDTELDLPMQDADSPIKDDDIMEVPLNKTESQLQSDAEENEELETRNVQLAEDQVEDQQSGDGDLEARSLQLAEHQVVQQSRAQKSKSPRSLPPSNRKSTQRRKSEVEQQDKGREPGNLKVVEHEMCLWKIDSHLGWWLFLSQFLSIISSSHH</sequence>
<evidence type="ECO:0000313" key="4">
    <source>
        <dbReference type="EnsemblMetazoa" id="CLYHEMP015415.1"/>
    </source>
</evidence>
<dbReference type="Proteomes" id="UP000594262">
    <property type="component" value="Unplaced"/>
</dbReference>
<feature type="coiled-coil region" evidence="1">
    <location>
        <begin position="901"/>
        <end position="928"/>
    </location>
</feature>
<feature type="transmembrane region" description="Helical" evidence="3">
    <location>
        <begin position="744"/>
        <end position="764"/>
    </location>
</feature>
<feature type="transmembrane region" description="Helical" evidence="3">
    <location>
        <begin position="134"/>
        <end position="152"/>
    </location>
</feature>
<feature type="transmembrane region" description="Helical" evidence="3">
    <location>
        <begin position="661"/>
        <end position="682"/>
    </location>
</feature>
<dbReference type="AlphaFoldDB" id="A0A7M6DLV9"/>
<evidence type="ECO:0000256" key="2">
    <source>
        <dbReference type="SAM" id="MobiDB-lite"/>
    </source>
</evidence>
<feature type="compositionally biased region" description="Basic and acidic residues" evidence="2">
    <location>
        <begin position="40"/>
        <end position="55"/>
    </location>
</feature>
<feature type="transmembrane region" description="Helical" evidence="3">
    <location>
        <begin position="828"/>
        <end position="847"/>
    </location>
</feature>
<reference evidence="4" key="1">
    <citation type="submission" date="2021-01" db="UniProtKB">
        <authorList>
            <consortium name="EnsemblMetazoa"/>
        </authorList>
    </citation>
    <scope>IDENTIFICATION</scope>
</reference>
<feature type="transmembrane region" description="Helical" evidence="3">
    <location>
        <begin position="323"/>
        <end position="344"/>
    </location>
</feature>
<keyword evidence="1" id="KW-0175">Coiled coil</keyword>
<feature type="transmembrane region" description="Helical" evidence="3">
    <location>
        <begin position="227"/>
        <end position="246"/>
    </location>
</feature>